<feature type="region of interest" description="Disordered" evidence="1">
    <location>
        <begin position="611"/>
        <end position="637"/>
    </location>
</feature>
<dbReference type="EMBL" id="CM003153">
    <property type="protein sequence ID" value="KIS67360.1"/>
    <property type="molecule type" value="Genomic_DNA"/>
</dbReference>
<dbReference type="KEGG" id="uma:UMAG_04462"/>
<dbReference type="OrthoDB" id="1902587at2759"/>
<dbReference type="OMA" id="HFNSIHA"/>
<feature type="region of interest" description="Disordered" evidence="1">
    <location>
        <begin position="371"/>
        <end position="429"/>
    </location>
</feature>
<proteinExistence type="predicted"/>
<feature type="compositionally biased region" description="Acidic residues" evidence="1">
    <location>
        <begin position="373"/>
        <end position="397"/>
    </location>
</feature>
<protein>
    <recommendedName>
        <fullName evidence="4">Mediator complex subunit 17</fullName>
    </recommendedName>
</protein>
<dbReference type="Proteomes" id="UP000000561">
    <property type="component" value="Chromosome 14"/>
</dbReference>
<reference evidence="2 3" key="1">
    <citation type="journal article" date="2006" name="Nature">
        <title>Insights from the genome of the biotrophic fungal plant pathogen Ustilago maydis.</title>
        <authorList>
            <person name="Kamper J."/>
            <person name="Kahmann R."/>
            <person name="Bolker M."/>
            <person name="Ma L.J."/>
            <person name="Brefort T."/>
            <person name="Saville B.J."/>
            <person name="Banuett F."/>
            <person name="Kronstad J.W."/>
            <person name="Gold S.E."/>
            <person name="Muller O."/>
            <person name="Perlin M.H."/>
            <person name="Wosten H.A."/>
            <person name="de Vries R."/>
            <person name="Ruiz-Herrera J."/>
            <person name="Reynaga-Pena C.G."/>
            <person name="Snetselaar K."/>
            <person name="McCann M."/>
            <person name="Perez-Martin J."/>
            <person name="Feldbrugge M."/>
            <person name="Basse C.W."/>
            <person name="Steinberg G."/>
            <person name="Ibeas J.I."/>
            <person name="Holloman W."/>
            <person name="Guzman P."/>
            <person name="Farman M."/>
            <person name="Stajich J.E."/>
            <person name="Sentandreu R."/>
            <person name="Gonzalez-Prieto J.M."/>
            <person name="Kennell J.C."/>
            <person name="Molina L."/>
            <person name="Schirawski J."/>
            <person name="Mendoza-Mendoza A."/>
            <person name="Greilinger D."/>
            <person name="Munch K."/>
            <person name="Rossel N."/>
            <person name="Scherer M."/>
            <person name="Vranes M."/>
            <person name="Ladendorf O."/>
            <person name="Vincon V."/>
            <person name="Fuchs U."/>
            <person name="Sandrock B."/>
            <person name="Meng S."/>
            <person name="Ho E.C."/>
            <person name="Cahill M.J."/>
            <person name="Boyce K.J."/>
            <person name="Klose J."/>
            <person name="Klosterman S.J."/>
            <person name="Deelstra H.J."/>
            <person name="Ortiz-Castellanos L."/>
            <person name="Li W."/>
            <person name="Sanchez-Alonso P."/>
            <person name="Schreier P.H."/>
            <person name="Hauser-Hahn I."/>
            <person name="Vaupel M."/>
            <person name="Koopmann E."/>
            <person name="Friedrich G."/>
            <person name="Voss H."/>
            <person name="Schluter T."/>
            <person name="Margolis J."/>
            <person name="Platt D."/>
            <person name="Swimmer C."/>
            <person name="Gnirke A."/>
            <person name="Chen F."/>
            <person name="Vysotskaia V."/>
            <person name="Mannhaupt G."/>
            <person name="Guldener U."/>
            <person name="Munsterkotter M."/>
            <person name="Haase D."/>
            <person name="Oesterheld M."/>
            <person name="Mewes H.W."/>
            <person name="Mauceli E.W."/>
            <person name="DeCaprio D."/>
            <person name="Wade C.M."/>
            <person name="Butler J."/>
            <person name="Young S."/>
            <person name="Jaffe D.B."/>
            <person name="Calvo S."/>
            <person name="Nusbaum C."/>
            <person name="Galagan J."/>
            <person name="Birren B.W."/>
        </authorList>
    </citation>
    <scope>NUCLEOTIDE SEQUENCE [LARGE SCALE GENOMIC DNA]</scope>
    <source>
        <strain evidence="3">DSM 14603 / FGSC 9021 / UM521</strain>
    </source>
</reference>
<dbReference type="GeneID" id="23564635"/>
<gene>
    <name evidence="2" type="ORF">UMAG_04462</name>
</gene>
<feature type="region of interest" description="Disordered" evidence="1">
    <location>
        <begin position="104"/>
        <end position="133"/>
    </location>
</feature>
<dbReference type="RefSeq" id="XP_011391136.1">
    <property type="nucleotide sequence ID" value="XM_011392834.1"/>
</dbReference>
<keyword evidence="3" id="KW-1185">Reference proteome</keyword>
<dbReference type="STRING" id="237631.A0A0D1DXW8"/>
<name>A0A0D1DXW8_MYCMD</name>
<dbReference type="VEuPathDB" id="FungiDB:UMAG_04462"/>
<feature type="compositionally biased region" description="Low complexity" evidence="1">
    <location>
        <begin position="690"/>
        <end position="710"/>
    </location>
</feature>
<dbReference type="eggNOG" id="ENOG502TF4D">
    <property type="taxonomic scope" value="Eukaryota"/>
</dbReference>
<evidence type="ECO:0008006" key="4">
    <source>
        <dbReference type="Google" id="ProtNLM"/>
    </source>
</evidence>
<organism evidence="2 3">
    <name type="scientific">Mycosarcoma maydis</name>
    <name type="common">Corn smut fungus</name>
    <name type="synonym">Ustilago maydis</name>
    <dbReference type="NCBI Taxonomy" id="5270"/>
    <lineage>
        <taxon>Eukaryota</taxon>
        <taxon>Fungi</taxon>
        <taxon>Dikarya</taxon>
        <taxon>Basidiomycota</taxon>
        <taxon>Ustilaginomycotina</taxon>
        <taxon>Ustilaginomycetes</taxon>
        <taxon>Ustilaginales</taxon>
        <taxon>Ustilaginaceae</taxon>
        <taxon>Mycosarcoma</taxon>
    </lineage>
</organism>
<dbReference type="InParanoid" id="A0A0D1DXW8"/>
<sequence length="917" mass="98854">MSDASSASAGLSNRVVLDEVPLAVERVHVYTDSDAAASATDSHTILDLFDREPSLADITAEGKNIFVTPKPLSVQLGEDVRRLWAERGDFSRFRSSALHKRAHRLSADDSSDQDSECAPQDQAATEAGISSETSEKIGGTIAESQFVELRNQVLANLDVAHFNSIHAHQLLGMLIKQHRSTAVSSNNAGVAMQPVARMASPAPSVGALSNRSASITAAQTKAPLGIFSHLNHASTREEEFVLDPLAIALSRTALNTSTAVRHSNDSDQHEQEQDEFADPTSAEYALKQAQKEIESTPEFKENELREFRIVLETKRKALEDAAQLLSSAATELRSSQAGNRERWRSLIGLHGRGWGMTPGRPLLDVERFGVGESEGEGEEEEDEEEVLNSDATADDGEKEAKNQQSSIKPGKKKSKDEKQAKAAGLQGFGTPIITSDGKVKEEGARDAWIGFGLPEAPIELRRRSLAYWADVPSSVGGATTTEEVRKKLVFPDRMHRRLRVRFVLWPRVSSMQHDEGRIEWTSDPTARWQENESSDACGAPAVAPGQILDQELQQASREATDELVFGDVVAQARLLPPMFGVRLTSSSVRLVLTKRLDCVVELVRISDQNDANVSDSGQQSKDDTEEKMQLGGEKQQRYSPHASLLLAFLRMGPLRKYHAFVNATEQARRADAAARAAAIKAIATAKPKKSTSAANTATATATGNGAASTIEPASDKGGIAAGGRSTSAALSKLDSIGPIVVTLHYWSFVHRLGSVLKDFQETALQKGIKVVVQLVPITLPTSTRTGSSNLAQLTSLLSQMMDATPSLPYRNSNAPDRNAGSNGTAGTLHSIYPTHANGSTLNALQGHAKVWIHTQAGERLVCSLTFGQPSLVSVQFAGARAGAIHRKTRGVALTNKPLAVDLDALAQLMAQQLGQYL</sequence>
<feature type="region of interest" description="Disordered" evidence="1">
    <location>
        <begin position="690"/>
        <end position="718"/>
    </location>
</feature>
<evidence type="ECO:0000313" key="2">
    <source>
        <dbReference type="EMBL" id="KIS67360.1"/>
    </source>
</evidence>
<feature type="compositionally biased region" description="Basic and acidic residues" evidence="1">
    <location>
        <begin position="262"/>
        <end position="271"/>
    </location>
</feature>
<feature type="region of interest" description="Disordered" evidence="1">
    <location>
        <begin position="258"/>
        <end position="279"/>
    </location>
</feature>
<accession>A0A0D1DXW8</accession>
<evidence type="ECO:0000256" key="1">
    <source>
        <dbReference type="SAM" id="MobiDB-lite"/>
    </source>
</evidence>
<evidence type="ECO:0000313" key="3">
    <source>
        <dbReference type="Proteomes" id="UP000000561"/>
    </source>
</evidence>
<dbReference type="AlphaFoldDB" id="A0A0D1DXW8"/>